<dbReference type="InterPro" id="IPR001466">
    <property type="entry name" value="Beta-lactam-related"/>
</dbReference>
<feature type="domain" description="Beta-lactamase-related" evidence="1">
    <location>
        <begin position="7"/>
        <end position="316"/>
    </location>
</feature>
<keyword evidence="3" id="KW-0378">Hydrolase</keyword>
<evidence type="ECO:0000313" key="3">
    <source>
        <dbReference type="EMBL" id="GIJ47509.1"/>
    </source>
</evidence>
<dbReference type="InterPro" id="IPR050491">
    <property type="entry name" value="AmpC-like"/>
</dbReference>
<dbReference type="InterPro" id="IPR012338">
    <property type="entry name" value="Beta-lactam/transpept-like"/>
</dbReference>
<dbReference type="EMBL" id="BOPF01000015">
    <property type="protein sequence ID" value="GIJ47509.1"/>
    <property type="molecule type" value="Genomic_DNA"/>
</dbReference>
<keyword evidence="4" id="KW-1185">Reference proteome</keyword>
<dbReference type="Pfam" id="PF00144">
    <property type="entry name" value="Beta-lactamase"/>
    <property type="match status" value="1"/>
</dbReference>
<proteinExistence type="predicted"/>
<protein>
    <submittedName>
        <fullName evidence="3">Serine hydrolase</fullName>
    </submittedName>
</protein>
<dbReference type="GO" id="GO:0016787">
    <property type="term" value="F:hydrolase activity"/>
    <property type="evidence" value="ECO:0007669"/>
    <property type="project" value="UniProtKB-KW"/>
</dbReference>
<dbReference type="InterPro" id="IPR056008">
    <property type="entry name" value="DUF7586"/>
</dbReference>
<sequence length="424" mass="46236">MQTAPFVDRLVTRVQADKNVPALTAAVFRDGAVQHVATAGTTPAPGAGLQYRIGGITKTFTAAVVLRLRDEGHLALDDLLYRHIPGTPLGGITLRQLLSHTSGLQREPDGAWWQRCPGVGLEAFLDRLGPDQAARPRYHYSNLAYGLLGAVVTRITGMDWTDAVKKHLLEPLALRRTTYLPEGPYTPGYVAHPWHGTLREEPVHDTRAMAPAGQLWSTASDLSRWGAFLADPDPAVLDRTTLDEMCSPVAVHDLDAWTGGHGLGLQLWRRGERVVVGHTGAAPGYGCALVVHRPTRTGVVVLANTFRKNVAEDLALELLAGVCDREPLPAVPWRPAVVPPQDLVPLTGRWWWMGREHESRWNGTELLLGPTGEEPWRFAADGVDRWRGRGGEYDGEALKVLRDAGGQVIALDVATLLFTRDPGA</sequence>
<gene>
    <name evidence="3" type="ORF">Val02_43950</name>
</gene>
<dbReference type="SUPFAM" id="SSF56601">
    <property type="entry name" value="beta-lactamase/transpeptidase-like"/>
    <property type="match status" value="1"/>
</dbReference>
<dbReference type="PANTHER" id="PTHR46825">
    <property type="entry name" value="D-ALANYL-D-ALANINE-CARBOXYPEPTIDASE/ENDOPEPTIDASE AMPH"/>
    <property type="match status" value="1"/>
</dbReference>
<name>A0A8J3YLA6_9ACTN</name>
<comment type="caution">
    <text evidence="3">The sequence shown here is derived from an EMBL/GenBank/DDBJ whole genome shotgun (WGS) entry which is preliminary data.</text>
</comment>
<organism evidence="3 4">
    <name type="scientific">Virgisporangium aliadipatigenens</name>
    <dbReference type="NCBI Taxonomy" id="741659"/>
    <lineage>
        <taxon>Bacteria</taxon>
        <taxon>Bacillati</taxon>
        <taxon>Actinomycetota</taxon>
        <taxon>Actinomycetes</taxon>
        <taxon>Micromonosporales</taxon>
        <taxon>Micromonosporaceae</taxon>
        <taxon>Virgisporangium</taxon>
    </lineage>
</organism>
<evidence type="ECO:0000313" key="4">
    <source>
        <dbReference type="Proteomes" id="UP000619260"/>
    </source>
</evidence>
<accession>A0A8J3YLA6</accession>
<dbReference type="Pfam" id="PF24491">
    <property type="entry name" value="DUF7586"/>
    <property type="match status" value="1"/>
</dbReference>
<reference evidence="3" key="1">
    <citation type="submission" date="2021-01" db="EMBL/GenBank/DDBJ databases">
        <title>Whole genome shotgun sequence of Virgisporangium aliadipatigenens NBRC 105644.</title>
        <authorList>
            <person name="Komaki H."/>
            <person name="Tamura T."/>
        </authorList>
    </citation>
    <scope>NUCLEOTIDE SEQUENCE</scope>
    <source>
        <strain evidence="3">NBRC 105644</strain>
    </source>
</reference>
<dbReference type="Gene3D" id="3.40.710.10">
    <property type="entry name" value="DD-peptidase/beta-lactamase superfamily"/>
    <property type="match status" value="1"/>
</dbReference>
<dbReference type="RefSeq" id="WP_203901012.1">
    <property type="nucleotide sequence ID" value="NZ_BOPF01000015.1"/>
</dbReference>
<dbReference type="AlphaFoldDB" id="A0A8J3YLA6"/>
<dbReference type="Proteomes" id="UP000619260">
    <property type="component" value="Unassembled WGS sequence"/>
</dbReference>
<dbReference type="PANTHER" id="PTHR46825:SF7">
    <property type="entry name" value="D-ALANYL-D-ALANINE CARBOXYPEPTIDASE"/>
    <property type="match status" value="1"/>
</dbReference>
<evidence type="ECO:0000259" key="2">
    <source>
        <dbReference type="Pfam" id="PF24491"/>
    </source>
</evidence>
<evidence type="ECO:0000259" key="1">
    <source>
        <dbReference type="Pfam" id="PF00144"/>
    </source>
</evidence>
<feature type="domain" description="DUF7586" evidence="2">
    <location>
        <begin position="340"/>
        <end position="420"/>
    </location>
</feature>